<dbReference type="InterPro" id="IPR033992">
    <property type="entry name" value="NKR-like_CTLD"/>
</dbReference>
<keyword evidence="2 8" id="KW-0812">Transmembrane</keyword>
<feature type="domain" description="C-type lectin" evidence="9">
    <location>
        <begin position="101"/>
        <end position="211"/>
    </location>
</feature>
<evidence type="ECO:0000256" key="3">
    <source>
        <dbReference type="ARBA" id="ARBA00022734"/>
    </source>
</evidence>
<dbReference type="Proteomes" id="UP000694923">
    <property type="component" value="Unplaced"/>
</dbReference>
<evidence type="ECO:0000313" key="11">
    <source>
        <dbReference type="RefSeq" id="XP_008561997.1"/>
    </source>
</evidence>
<comment type="subcellular location">
    <subcellularLocation>
        <location evidence="1">Membrane</location>
        <topology evidence="1">Single-pass type II membrane protein</topology>
    </subcellularLocation>
</comment>
<dbReference type="Pfam" id="PF00059">
    <property type="entry name" value="Lectin_C"/>
    <property type="match status" value="1"/>
</dbReference>
<dbReference type="InterPro" id="IPR051527">
    <property type="entry name" value="KLR_subfamily_B"/>
</dbReference>
<dbReference type="InterPro" id="IPR001304">
    <property type="entry name" value="C-type_lectin-like"/>
</dbReference>
<evidence type="ECO:0000256" key="8">
    <source>
        <dbReference type="SAM" id="Phobius"/>
    </source>
</evidence>
<name>A0ABM0Q0V6_GALVR</name>
<evidence type="ECO:0000256" key="6">
    <source>
        <dbReference type="ARBA" id="ARBA00023136"/>
    </source>
</evidence>
<reference evidence="11" key="1">
    <citation type="submission" date="2025-08" db="UniProtKB">
        <authorList>
            <consortium name="RefSeq"/>
        </authorList>
    </citation>
    <scope>IDENTIFICATION</scope>
</reference>
<dbReference type="CDD" id="cd03593">
    <property type="entry name" value="CLECT_NK_receptors_like"/>
    <property type="match status" value="1"/>
</dbReference>
<dbReference type="PANTHER" id="PTHR46784">
    <property type="entry name" value="KILLER CELL LECTIN-LIKE RECEPTOR SUBFAMILY B MEMBER 1"/>
    <property type="match status" value="1"/>
</dbReference>
<dbReference type="Gene3D" id="3.10.100.10">
    <property type="entry name" value="Mannose-Binding Protein A, subunit A"/>
    <property type="match status" value="1"/>
</dbReference>
<dbReference type="PROSITE" id="PS50041">
    <property type="entry name" value="C_TYPE_LECTIN_2"/>
    <property type="match status" value="1"/>
</dbReference>
<dbReference type="GeneID" id="103582089"/>
<evidence type="ECO:0000313" key="10">
    <source>
        <dbReference type="Proteomes" id="UP000694923"/>
    </source>
</evidence>
<feature type="transmembrane region" description="Helical" evidence="8">
    <location>
        <begin position="39"/>
        <end position="66"/>
    </location>
</feature>
<keyword evidence="3" id="KW-0430">Lectin</keyword>
<dbReference type="InterPro" id="IPR016187">
    <property type="entry name" value="CTDL_fold"/>
</dbReference>
<keyword evidence="4" id="KW-0735">Signal-anchor</keyword>
<evidence type="ECO:0000256" key="7">
    <source>
        <dbReference type="ARBA" id="ARBA00023157"/>
    </source>
</evidence>
<dbReference type="PANTHER" id="PTHR46784:SF1">
    <property type="entry name" value="KILLER CELL LECTIN-LIKE RECEPTOR SUBFAMILY B MEMBER 1"/>
    <property type="match status" value="1"/>
</dbReference>
<accession>A0ABM0Q0V6</accession>
<dbReference type="RefSeq" id="XP_008561997.1">
    <property type="nucleotide sequence ID" value="XM_008563775.1"/>
</dbReference>
<dbReference type="InterPro" id="IPR016186">
    <property type="entry name" value="C-type_lectin-like/link_sf"/>
</dbReference>
<keyword evidence="6 8" id="KW-0472">Membrane</keyword>
<evidence type="ECO:0000256" key="5">
    <source>
        <dbReference type="ARBA" id="ARBA00022989"/>
    </source>
</evidence>
<keyword evidence="10" id="KW-1185">Reference proteome</keyword>
<evidence type="ECO:0000256" key="2">
    <source>
        <dbReference type="ARBA" id="ARBA00022692"/>
    </source>
</evidence>
<organism evidence="10 11">
    <name type="scientific">Galeopterus variegatus</name>
    <name type="common">Malayan flying lemur</name>
    <name type="synonym">Cynocephalus variegatus</name>
    <dbReference type="NCBI Taxonomy" id="482537"/>
    <lineage>
        <taxon>Eukaryota</taxon>
        <taxon>Metazoa</taxon>
        <taxon>Chordata</taxon>
        <taxon>Craniata</taxon>
        <taxon>Vertebrata</taxon>
        <taxon>Euteleostomi</taxon>
        <taxon>Mammalia</taxon>
        <taxon>Eutheria</taxon>
        <taxon>Euarchontoglires</taxon>
        <taxon>Dermoptera</taxon>
        <taxon>Cynocephalidae</taxon>
        <taxon>Galeopterus</taxon>
    </lineage>
</organism>
<dbReference type="SMART" id="SM00034">
    <property type="entry name" value="CLECT"/>
    <property type="match status" value="1"/>
</dbReference>
<protein>
    <submittedName>
        <fullName evidence="11">Killer cell lectin-like receptor subfamily B member 1</fullName>
    </submittedName>
</protein>
<gene>
    <name evidence="11" type="primary">KLRB1</name>
</gene>
<evidence type="ECO:0000256" key="4">
    <source>
        <dbReference type="ARBA" id="ARBA00022968"/>
    </source>
</evidence>
<sequence>MDRQMVYADLNLPRNSGLDSSLPPSLPKDVCQGPPWHQFALKFACAGIIVLILIVVGLSVSVISLIQKSSIEKSSVHVQENKNGTTERPGLLECPKHWHPLPGKCLFLSPTLSSWNNSLANCSTEESRLLLIQDQEELKLIQNLINEEGILYWTGLHFVLSEKSWKWINGSFLNSDMFQITGDAGENRCALISQKKVFSENCDSENKWICQTELKSVRNKECPDC</sequence>
<keyword evidence="5 8" id="KW-1133">Transmembrane helix</keyword>
<keyword evidence="7" id="KW-1015">Disulfide bond</keyword>
<evidence type="ECO:0000256" key="1">
    <source>
        <dbReference type="ARBA" id="ARBA00004606"/>
    </source>
</evidence>
<dbReference type="SUPFAM" id="SSF56436">
    <property type="entry name" value="C-type lectin-like"/>
    <property type="match status" value="1"/>
</dbReference>
<evidence type="ECO:0000259" key="9">
    <source>
        <dbReference type="PROSITE" id="PS50041"/>
    </source>
</evidence>
<proteinExistence type="predicted"/>